<name>A0A6V8L938_9ACTN</name>
<dbReference type="InterPro" id="IPR010071">
    <property type="entry name" value="AA_adenyl_dom"/>
</dbReference>
<dbReference type="Pfam" id="PF13193">
    <property type="entry name" value="AMP-binding_C"/>
    <property type="match status" value="1"/>
</dbReference>
<gene>
    <name evidence="3" type="ORF">Prum_073950</name>
</gene>
<protein>
    <recommendedName>
        <fullName evidence="5">Amino acid adenylation domain-containing protein</fullName>
    </recommendedName>
</protein>
<dbReference type="GO" id="GO:0031177">
    <property type="term" value="F:phosphopantetheine binding"/>
    <property type="evidence" value="ECO:0007669"/>
    <property type="project" value="TreeGrafter"/>
</dbReference>
<dbReference type="GO" id="GO:0044550">
    <property type="term" value="P:secondary metabolite biosynthetic process"/>
    <property type="evidence" value="ECO:0007669"/>
    <property type="project" value="TreeGrafter"/>
</dbReference>
<comment type="caution">
    <text evidence="3">The sequence shown here is derived from an EMBL/GenBank/DDBJ whole genome shotgun (WGS) entry which is preliminary data.</text>
</comment>
<evidence type="ECO:0000259" key="1">
    <source>
        <dbReference type="Pfam" id="PF00501"/>
    </source>
</evidence>
<sequence>MITTFVHELPEYDVPAVVTPGACLTYRQLGQRVRRLAQVLAARGVGPERVCVVALERGLDPIVAIAAVVRTGAAFLAVDVDLPDRRIAAFARGAHAMVTSPGLAGRFAGLGLPAPVLLDGDIIDGGVECSQAALPDTVAPRSLAYVSHTSGSTGTPNAVHIEHRWLHPYLRFIARDYGLGPDTVALQLAPLGFDAAIRDTFAPLVAGGTLVVLPRATLLRPEELFAALGRYRINTMLSATPSYLSFLAGQPRAAEHLRGLRLVATTGEAVRPFLAAGGRPLIPGRVVNQYGPTEATMTATRFKVPAEPEAADIIGRPIDGVPVRLLDADLNEVPPGADGEICIGGPGVARGYGDAPALTAARFVPDPDGPPGARLYRTGDLARRRPDGTLEFRGRRDRQIKIRGYRVDPGEIEGALLSLPEVTGAAVTTAADRQARPYLVAHLTGDLGAVTDASLRFHLARILPPHMMPRRFDRLDRFPTTRTGKIDRLALAGVHR</sequence>
<dbReference type="InterPro" id="IPR025110">
    <property type="entry name" value="AMP-bd_C"/>
</dbReference>
<dbReference type="NCBIfam" id="TIGR01733">
    <property type="entry name" value="AA-adenyl-dom"/>
    <property type="match status" value="1"/>
</dbReference>
<reference evidence="3 4" key="2">
    <citation type="submission" date="2020-03" db="EMBL/GenBank/DDBJ databases">
        <authorList>
            <person name="Ichikawa N."/>
            <person name="Kimura A."/>
            <person name="Kitahashi Y."/>
            <person name="Uohara A."/>
        </authorList>
    </citation>
    <scope>NUCLEOTIDE SEQUENCE [LARGE SCALE GENOMIC DNA]</scope>
    <source>
        <strain evidence="3 4">NBRC 108638</strain>
    </source>
</reference>
<dbReference type="Gene3D" id="3.30.300.30">
    <property type="match status" value="1"/>
</dbReference>
<dbReference type="InterPro" id="IPR045851">
    <property type="entry name" value="AMP-bd_C_sf"/>
</dbReference>
<dbReference type="InterPro" id="IPR042099">
    <property type="entry name" value="ANL_N_sf"/>
</dbReference>
<organism evidence="3 4">
    <name type="scientific">Phytohabitans rumicis</name>
    <dbReference type="NCBI Taxonomy" id="1076125"/>
    <lineage>
        <taxon>Bacteria</taxon>
        <taxon>Bacillati</taxon>
        <taxon>Actinomycetota</taxon>
        <taxon>Actinomycetes</taxon>
        <taxon>Micromonosporales</taxon>
        <taxon>Micromonosporaceae</taxon>
    </lineage>
</organism>
<dbReference type="AlphaFoldDB" id="A0A6V8L938"/>
<evidence type="ECO:0000313" key="3">
    <source>
        <dbReference type="EMBL" id="GFJ93753.1"/>
    </source>
</evidence>
<evidence type="ECO:0000313" key="4">
    <source>
        <dbReference type="Proteomes" id="UP000482960"/>
    </source>
</evidence>
<dbReference type="CDD" id="cd05930">
    <property type="entry name" value="A_NRPS"/>
    <property type="match status" value="1"/>
</dbReference>
<dbReference type="GO" id="GO:0043041">
    <property type="term" value="P:amino acid activation for nonribosomal peptide biosynthetic process"/>
    <property type="evidence" value="ECO:0007669"/>
    <property type="project" value="TreeGrafter"/>
</dbReference>
<proteinExistence type="predicted"/>
<dbReference type="InterPro" id="IPR000873">
    <property type="entry name" value="AMP-dep_synth/lig_dom"/>
</dbReference>
<reference evidence="3 4" key="1">
    <citation type="submission" date="2020-03" db="EMBL/GenBank/DDBJ databases">
        <title>Whole genome shotgun sequence of Phytohabitans rumicis NBRC 108638.</title>
        <authorList>
            <person name="Komaki H."/>
            <person name="Tamura T."/>
        </authorList>
    </citation>
    <scope>NUCLEOTIDE SEQUENCE [LARGE SCALE GENOMIC DNA]</scope>
    <source>
        <strain evidence="3 4">NBRC 108638</strain>
    </source>
</reference>
<dbReference type="Pfam" id="PF00501">
    <property type="entry name" value="AMP-binding"/>
    <property type="match status" value="1"/>
</dbReference>
<dbReference type="EMBL" id="BLPG01000001">
    <property type="protein sequence ID" value="GFJ93753.1"/>
    <property type="molecule type" value="Genomic_DNA"/>
</dbReference>
<dbReference type="Gene3D" id="3.40.50.12780">
    <property type="entry name" value="N-terminal domain of ligase-like"/>
    <property type="match status" value="1"/>
</dbReference>
<accession>A0A6V8L938</accession>
<evidence type="ECO:0008006" key="5">
    <source>
        <dbReference type="Google" id="ProtNLM"/>
    </source>
</evidence>
<dbReference type="PANTHER" id="PTHR45527">
    <property type="entry name" value="NONRIBOSOMAL PEPTIDE SYNTHETASE"/>
    <property type="match status" value="1"/>
</dbReference>
<evidence type="ECO:0000259" key="2">
    <source>
        <dbReference type="Pfam" id="PF13193"/>
    </source>
</evidence>
<feature type="domain" description="AMP-dependent synthetase/ligase" evidence="1">
    <location>
        <begin position="13"/>
        <end position="352"/>
    </location>
</feature>
<feature type="domain" description="AMP-binding enzyme C-terminal" evidence="2">
    <location>
        <begin position="411"/>
        <end position="485"/>
    </location>
</feature>
<dbReference type="PANTHER" id="PTHR45527:SF1">
    <property type="entry name" value="FATTY ACID SYNTHASE"/>
    <property type="match status" value="1"/>
</dbReference>
<dbReference type="GO" id="GO:0005737">
    <property type="term" value="C:cytoplasm"/>
    <property type="evidence" value="ECO:0007669"/>
    <property type="project" value="TreeGrafter"/>
</dbReference>
<keyword evidence="4" id="KW-1185">Reference proteome</keyword>
<dbReference type="Proteomes" id="UP000482960">
    <property type="component" value="Unassembled WGS sequence"/>
</dbReference>
<dbReference type="SUPFAM" id="SSF56801">
    <property type="entry name" value="Acetyl-CoA synthetase-like"/>
    <property type="match status" value="1"/>
</dbReference>